<evidence type="ECO:0000313" key="1">
    <source>
        <dbReference type="EMBL" id="PNZ29895.1"/>
    </source>
</evidence>
<reference evidence="1 2" key="1">
    <citation type="submission" date="2017-08" db="EMBL/GenBank/DDBJ databases">
        <title>Draft genome sequences of 64 type strains of genus Staph aureus.</title>
        <authorList>
            <person name="Cole K."/>
            <person name="Golubchik T."/>
            <person name="Russell J."/>
            <person name="Foster D."/>
            <person name="Llewelyn M."/>
            <person name="Wilson D."/>
            <person name="Crook D."/>
            <person name="Paul J."/>
        </authorList>
    </citation>
    <scope>NUCLEOTIDE SEQUENCE [LARGE SCALE GENOMIC DNA]</scope>
    <source>
        <strain evidence="1 2">DSM 21968</strain>
    </source>
</reference>
<protein>
    <submittedName>
        <fullName evidence="1">Transcriptional regulator</fullName>
    </submittedName>
</protein>
<dbReference type="RefSeq" id="WP_103357180.1">
    <property type="nucleotide sequence ID" value="NZ_PPRF01000010.1"/>
</dbReference>
<dbReference type="Proteomes" id="UP000242752">
    <property type="component" value="Unassembled WGS sequence"/>
</dbReference>
<gene>
    <name evidence="1" type="ORF">CD122_01085</name>
</gene>
<dbReference type="EMBL" id="PPRF01000010">
    <property type="protein sequence ID" value="PNZ29895.1"/>
    <property type="molecule type" value="Genomic_DNA"/>
</dbReference>
<name>A0A2K3YWB1_9STAP</name>
<proteinExistence type="predicted"/>
<evidence type="ECO:0000313" key="2">
    <source>
        <dbReference type="Proteomes" id="UP000242752"/>
    </source>
</evidence>
<dbReference type="AlphaFoldDB" id="A0A2K3YWB1"/>
<keyword evidence="2" id="KW-1185">Reference proteome</keyword>
<comment type="caution">
    <text evidence="1">The sequence shown here is derived from an EMBL/GenBank/DDBJ whole genome shotgun (WGS) entry which is preliminary data.</text>
</comment>
<accession>A0A2K3YWB1</accession>
<dbReference type="NCBIfam" id="TIGR01636">
    <property type="entry name" value="phage_rinA"/>
    <property type="match status" value="1"/>
</dbReference>
<organism evidence="1 2">
    <name type="scientific">Staphylococcus rostri</name>
    <dbReference type="NCBI Taxonomy" id="522262"/>
    <lineage>
        <taxon>Bacteria</taxon>
        <taxon>Bacillati</taxon>
        <taxon>Bacillota</taxon>
        <taxon>Bacilli</taxon>
        <taxon>Bacillales</taxon>
        <taxon>Staphylococcaceae</taxon>
        <taxon>Staphylococcus</taxon>
    </lineage>
</organism>
<dbReference type="InterPro" id="IPR006523">
    <property type="entry name" value="RinA"/>
</dbReference>
<dbReference type="OrthoDB" id="2735906at2"/>
<sequence length="140" mass="16333">MTKKKYGLKLSTVRKLEDELCDYPNYDKQLEDLRESVMNPWHPTDENIGGEHVPTTSSKTEMVVANYLCNIRRGKILEFKRAIERIINTSSRKEREFIQEYYFNKKTLVAVCGDIHISESTGNRIKKKIVLKLAEELGEH</sequence>